<dbReference type="OrthoDB" id="9794208at2"/>
<dbReference type="PANTHER" id="PTHR12049:SF7">
    <property type="entry name" value="PROTEIN ARGININE METHYLTRANSFERASE NDUFAF7, MITOCHONDRIAL"/>
    <property type="match status" value="1"/>
</dbReference>
<sequence>MAAGDRAGVTLRDHLLARIRAQGPLTVADFMADCLLHPTLGYYSTRDPFGPGGDFVTAPEISQMFGEMLGLCLAQAWLDQGRPAPFAMAEAGPGRGTLMADMLRAGRAVPGFVEAAQVHLVEASEVLRGEQARTLSGVGAVWHDHLSDLPDLPTFFVANEFLDALPIRQHVRDGKGWRERLVAQEDGALAFALGPVVTVPELDHHEVPDGTMVERCPALPGAVGAVAERVAQGGVAIFVDYGHWRSRGDTLQALRAHAPEDPLAHPGQADLTAHVDFEAVAGAATPARVSAMTPQGLLLERLGITARAQALARSMTAPALEAHVAAHRRLTHPAEMGDLFKAIALVPTGVPLPPGFDP</sequence>
<organism evidence="3 4">
    <name type="scientific">Jannaschia rubra</name>
    <dbReference type="NCBI Taxonomy" id="282197"/>
    <lineage>
        <taxon>Bacteria</taxon>
        <taxon>Pseudomonadati</taxon>
        <taxon>Pseudomonadota</taxon>
        <taxon>Alphaproteobacteria</taxon>
        <taxon>Rhodobacterales</taxon>
        <taxon>Roseobacteraceae</taxon>
        <taxon>Jannaschia</taxon>
    </lineage>
</organism>
<accession>A0A0M6XNP0</accession>
<dbReference type="GO" id="GO:0032259">
    <property type="term" value="P:methylation"/>
    <property type="evidence" value="ECO:0007669"/>
    <property type="project" value="UniProtKB-KW"/>
</dbReference>
<dbReference type="EMBL" id="CXPG01000012">
    <property type="protein sequence ID" value="CTQ32207.1"/>
    <property type="molecule type" value="Genomic_DNA"/>
</dbReference>
<evidence type="ECO:0000313" key="3">
    <source>
        <dbReference type="EMBL" id="CTQ32207.1"/>
    </source>
</evidence>
<reference evidence="3 4" key="1">
    <citation type="submission" date="2015-07" db="EMBL/GenBank/DDBJ databases">
        <authorList>
            <person name="Noorani M."/>
        </authorList>
    </citation>
    <scope>NUCLEOTIDE SEQUENCE [LARGE SCALE GENOMIC DNA]</scope>
    <source>
        <strain evidence="3 4">CECT 5088</strain>
    </source>
</reference>
<proteinExistence type="predicted"/>
<gene>
    <name evidence="3" type="ORF">JAN5088_00970</name>
</gene>
<name>A0A0M6XNP0_9RHOB</name>
<dbReference type="PANTHER" id="PTHR12049">
    <property type="entry name" value="PROTEIN ARGININE METHYLTRANSFERASE NDUFAF7, MITOCHONDRIAL"/>
    <property type="match status" value="1"/>
</dbReference>
<keyword evidence="2" id="KW-0808">Transferase</keyword>
<protein>
    <recommendedName>
        <fullName evidence="5">SAM-dependent methyltransferase, MidA family</fullName>
    </recommendedName>
</protein>
<evidence type="ECO:0000313" key="4">
    <source>
        <dbReference type="Proteomes" id="UP000048908"/>
    </source>
</evidence>
<dbReference type="GO" id="GO:0035243">
    <property type="term" value="F:protein-arginine omega-N symmetric methyltransferase activity"/>
    <property type="evidence" value="ECO:0007669"/>
    <property type="project" value="TreeGrafter"/>
</dbReference>
<dbReference type="InterPro" id="IPR038375">
    <property type="entry name" value="NDUFAF7_sf"/>
</dbReference>
<dbReference type="InterPro" id="IPR003788">
    <property type="entry name" value="NDUFAF7"/>
</dbReference>
<keyword evidence="1" id="KW-0489">Methyltransferase</keyword>
<dbReference type="Proteomes" id="UP000048908">
    <property type="component" value="Unassembled WGS sequence"/>
</dbReference>
<dbReference type="STRING" id="282197.SAMN04488517_10423"/>
<dbReference type="RefSeq" id="WP_055681648.1">
    <property type="nucleotide sequence ID" value="NZ_CXPG01000012.1"/>
</dbReference>
<keyword evidence="4" id="KW-1185">Reference proteome</keyword>
<dbReference type="InterPro" id="IPR029063">
    <property type="entry name" value="SAM-dependent_MTases_sf"/>
</dbReference>
<dbReference type="Pfam" id="PF02636">
    <property type="entry name" value="Methyltransf_28"/>
    <property type="match status" value="1"/>
</dbReference>
<dbReference type="Gene3D" id="3.40.50.12710">
    <property type="match status" value="1"/>
</dbReference>
<dbReference type="AlphaFoldDB" id="A0A0M6XNP0"/>
<evidence type="ECO:0000256" key="2">
    <source>
        <dbReference type="ARBA" id="ARBA00022679"/>
    </source>
</evidence>
<dbReference type="SUPFAM" id="SSF53335">
    <property type="entry name" value="S-adenosyl-L-methionine-dependent methyltransferases"/>
    <property type="match status" value="1"/>
</dbReference>
<evidence type="ECO:0000256" key="1">
    <source>
        <dbReference type="ARBA" id="ARBA00022603"/>
    </source>
</evidence>
<evidence type="ECO:0008006" key="5">
    <source>
        <dbReference type="Google" id="ProtNLM"/>
    </source>
</evidence>